<dbReference type="RefSeq" id="WP_286038339.1">
    <property type="nucleotide sequence ID" value="NZ_CP183077.1"/>
</dbReference>
<sequence>MKNTDGQKNEQQKPKGTQRLKNVEVTQEVIELPDYRELFEEGNCLVESEDGPEFAIERSGVYAMHYDKDEQKYFSSRKSLCTPLYVKSVKRNRTEGDLIVRIAYRLQEEWYETDISSSEINEGIAAKLTRLGVVINPTQGNKSQLAHYIMLLVKETQFESVHDHVGFRSDQETHGLDSSILFNHHSQELERKPDGSVLIRESTVSHIYQKALKPKGDLKELRTHLHPLLKHNEVKFALAIGFSSMLHGYLKLFKPDLLNYIVHFHGNSSTGKTTAARLAVSVSGNPFQSPLKASWNWTLNALLKVIENNYGLTVLFDESSMASRDASELIYQFSDGEEKGRLNRSAGQRERSKFATICVSTGEQSLKNLDRSGRNVQNAGLSVRAIEVTDIAFMPSREVAESVAQLVQQYQGLLGPVFAEKLLHYHPEQVIEMWEMIRLEYEQAVGIQSNYVNRLSPMFATLELAIRLAYSHVLLTDEEIEMDEAEKLKFRDFLLDIFKVQLANIDLSGTAYAQLRNFIVTNIRKFKYSDYLPSTTQTFGKIIKRTPTQGDEVFVLQDVMETFLREKGYTSPRVVLKEWRAQGLVKSEEDRLTSRAKGISEGRLTGYYVVFERGTFDEYLQDASGGQPSRFDSQIPKPFPRPNLPPVRRTKPIISEQPTTSALVDLSMDVELPPQDGDDI</sequence>
<dbReference type="Pfam" id="PF06048">
    <property type="entry name" value="DUF927"/>
    <property type="match status" value="1"/>
</dbReference>
<protein>
    <submittedName>
        <fullName evidence="4">DUF927 domain-containing protein</fullName>
    </submittedName>
</protein>
<dbReference type="Proteomes" id="UP001230807">
    <property type="component" value="Unassembled WGS sequence"/>
</dbReference>
<dbReference type="InterPro" id="IPR009270">
    <property type="entry name" value="DUF927"/>
</dbReference>
<dbReference type="SUPFAM" id="SSF52540">
    <property type="entry name" value="P-loop containing nucleoside triphosphate hydrolases"/>
    <property type="match status" value="1"/>
</dbReference>
<evidence type="ECO:0000259" key="2">
    <source>
        <dbReference type="Pfam" id="PF06048"/>
    </source>
</evidence>
<evidence type="ECO:0000259" key="3">
    <source>
        <dbReference type="Pfam" id="PF18662"/>
    </source>
</evidence>
<dbReference type="InterPro" id="IPR027417">
    <property type="entry name" value="P-loop_NTPase"/>
</dbReference>
<dbReference type="InterPro" id="IPR040538">
    <property type="entry name" value="Cch_HTH"/>
</dbReference>
<feature type="domain" description="DUF927" evidence="2">
    <location>
        <begin position="54"/>
        <end position="350"/>
    </location>
</feature>
<evidence type="ECO:0000256" key="1">
    <source>
        <dbReference type="SAM" id="MobiDB-lite"/>
    </source>
</evidence>
<evidence type="ECO:0000313" key="4">
    <source>
        <dbReference type="EMBL" id="MDL5376807.1"/>
    </source>
</evidence>
<comment type="caution">
    <text evidence="4">The sequence shown here is derived from an EMBL/GenBank/DDBJ whole genome shotgun (WGS) entry which is preliminary data.</text>
</comment>
<reference evidence="4 5" key="1">
    <citation type="submission" date="2023-06" db="EMBL/GenBank/DDBJ databases">
        <title>Influencing factors and mechanism of Cr(VI) reduction by facultative anaerobic Exiguobacterium sp. PY14.</title>
        <authorList>
            <person name="Zou L."/>
        </authorList>
    </citation>
    <scope>NUCLEOTIDE SEQUENCE [LARGE SCALE GENOMIC DNA]</scope>
    <source>
        <strain evidence="4 5">PY14</strain>
    </source>
</reference>
<accession>A0ABT7MNP4</accession>
<keyword evidence="5" id="KW-1185">Reference proteome</keyword>
<dbReference type="EMBL" id="JASWER010000005">
    <property type="protein sequence ID" value="MDL5376807.1"/>
    <property type="molecule type" value="Genomic_DNA"/>
</dbReference>
<evidence type="ECO:0000313" key="5">
    <source>
        <dbReference type="Proteomes" id="UP001230807"/>
    </source>
</evidence>
<gene>
    <name evidence="4" type="ORF">QR695_07275</name>
</gene>
<feature type="domain" description="Cch helix turn helix" evidence="3">
    <location>
        <begin position="507"/>
        <end position="598"/>
    </location>
</feature>
<dbReference type="Pfam" id="PF18662">
    <property type="entry name" value="HTH_56"/>
    <property type="match status" value="1"/>
</dbReference>
<organism evidence="4 5">
    <name type="scientific">Exiguobacterium mexicanum</name>
    <dbReference type="NCBI Taxonomy" id="340146"/>
    <lineage>
        <taxon>Bacteria</taxon>
        <taxon>Bacillati</taxon>
        <taxon>Bacillota</taxon>
        <taxon>Bacilli</taxon>
        <taxon>Bacillales</taxon>
        <taxon>Bacillales Family XII. Incertae Sedis</taxon>
        <taxon>Exiguobacterium</taxon>
    </lineage>
</organism>
<proteinExistence type="predicted"/>
<name>A0ABT7MNP4_9BACL</name>
<feature type="compositionally biased region" description="Basic and acidic residues" evidence="1">
    <location>
        <begin position="1"/>
        <end position="13"/>
    </location>
</feature>
<feature type="region of interest" description="Disordered" evidence="1">
    <location>
        <begin position="1"/>
        <end position="20"/>
    </location>
</feature>
<feature type="region of interest" description="Disordered" evidence="1">
    <location>
        <begin position="623"/>
        <end position="661"/>
    </location>
</feature>